<gene>
    <name evidence="1" type="ORF">CRD59_02080</name>
</gene>
<protein>
    <submittedName>
        <fullName evidence="1">Uncharacterized protein</fullName>
    </submittedName>
</protein>
<comment type="caution">
    <text evidence="1">The sequence shown here is derived from an EMBL/GenBank/DDBJ whole genome shotgun (WGS) entry which is preliminary data.</text>
</comment>
<proteinExistence type="predicted"/>
<dbReference type="EMBL" id="PDCH01000002">
    <property type="protein sequence ID" value="RBP99844.1"/>
    <property type="molecule type" value="Genomic_DNA"/>
</dbReference>
<evidence type="ECO:0000313" key="1">
    <source>
        <dbReference type="EMBL" id="RBP99844.1"/>
    </source>
</evidence>
<name>A0A366KDR8_9BIFI</name>
<evidence type="ECO:0000313" key="2">
    <source>
        <dbReference type="Proteomes" id="UP000252345"/>
    </source>
</evidence>
<accession>A0A366KDR8</accession>
<dbReference type="Proteomes" id="UP000252345">
    <property type="component" value="Unassembled WGS sequence"/>
</dbReference>
<keyword evidence="2" id="KW-1185">Reference proteome</keyword>
<organism evidence="1 2">
    <name type="scientific">Bifidobacterium xylocopae</name>
    <dbReference type="NCBI Taxonomy" id="2493119"/>
    <lineage>
        <taxon>Bacteria</taxon>
        <taxon>Bacillati</taxon>
        <taxon>Actinomycetota</taxon>
        <taxon>Actinomycetes</taxon>
        <taxon>Bifidobacteriales</taxon>
        <taxon>Bifidobacteriaceae</taxon>
        <taxon>Bifidobacterium</taxon>
    </lineage>
</organism>
<sequence>MRPLQATDLDATMERHIRIKALLERRKDAILEQLDDPGLDPGRRSRLEARKEDVKRDIASIRVWGSERDYERMWRKYQKG</sequence>
<dbReference type="AlphaFoldDB" id="A0A366KDR8"/>
<reference evidence="1 2" key="1">
    <citation type="submission" date="2017-10" db="EMBL/GenBank/DDBJ databases">
        <title>Bifidobacterium xylocopum sp. nov. and Bifidobacterium aemilianum sp. nov., from the carpenter bee (Xylocopa violacea) digestive tract.</title>
        <authorList>
            <person name="Alberoni D."/>
            <person name="Baffoni L."/>
            <person name="Di Gioia D."/>
            <person name="Gaggia F."/>
            <person name="Biavati B."/>
        </authorList>
    </citation>
    <scope>NUCLEOTIDE SEQUENCE [LARGE SCALE GENOMIC DNA]</scope>
    <source>
        <strain evidence="1 2">XV2</strain>
    </source>
</reference>